<keyword evidence="7" id="KW-0539">Nucleus</keyword>
<dbReference type="InterPro" id="IPR055141">
    <property type="entry name" value="TADA2A_B-like_dom"/>
</dbReference>
<dbReference type="SUPFAM" id="SSF46689">
    <property type="entry name" value="Homeodomain-like"/>
    <property type="match status" value="1"/>
</dbReference>
<evidence type="ECO:0000256" key="5">
    <source>
        <dbReference type="ARBA" id="ARBA00023015"/>
    </source>
</evidence>
<dbReference type="PROSITE" id="PS51294">
    <property type="entry name" value="HTH_MYB"/>
    <property type="match status" value="1"/>
</dbReference>
<dbReference type="PROSITE" id="PS50135">
    <property type="entry name" value="ZF_ZZ_2"/>
    <property type="match status" value="1"/>
</dbReference>
<accession>A0A0K2USK8</accession>
<dbReference type="Pfam" id="PF25299">
    <property type="entry name" value="ZZ_ADA2"/>
    <property type="match status" value="1"/>
</dbReference>
<dbReference type="PANTHER" id="PTHR12374:SF63">
    <property type="entry name" value="TRANSCRIPTIONAL ADAPTER 2-BETA"/>
    <property type="match status" value="1"/>
</dbReference>
<keyword evidence="3 8" id="KW-0863">Zinc-finger</keyword>
<evidence type="ECO:0000256" key="3">
    <source>
        <dbReference type="ARBA" id="ARBA00022771"/>
    </source>
</evidence>
<dbReference type="Gene3D" id="1.10.10.60">
    <property type="entry name" value="Homeodomain-like"/>
    <property type="match status" value="1"/>
</dbReference>
<evidence type="ECO:0000256" key="4">
    <source>
        <dbReference type="ARBA" id="ARBA00022833"/>
    </source>
</evidence>
<dbReference type="AlphaFoldDB" id="A0A0K2USK8"/>
<proteinExistence type="predicted"/>
<evidence type="ECO:0008006" key="15">
    <source>
        <dbReference type="Google" id="ProtNLM"/>
    </source>
</evidence>
<evidence type="ECO:0000259" key="12">
    <source>
        <dbReference type="PROSITE" id="PS51293"/>
    </source>
</evidence>
<evidence type="ECO:0000259" key="13">
    <source>
        <dbReference type="PROSITE" id="PS51294"/>
    </source>
</evidence>
<feature type="domain" description="ZZ-type" evidence="11">
    <location>
        <begin position="28"/>
        <end position="83"/>
    </location>
</feature>
<feature type="region of interest" description="Disordered" evidence="9">
    <location>
        <begin position="404"/>
        <end position="441"/>
    </location>
</feature>
<feature type="domain" description="SANT" evidence="12">
    <location>
        <begin position="108"/>
        <end position="160"/>
    </location>
</feature>
<feature type="domain" description="HTH myb-type" evidence="13">
    <location>
        <begin position="105"/>
        <end position="160"/>
    </location>
</feature>
<dbReference type="InterPro" id="IPR017884">
    <property type="entry name" value="SANT_dom"/>
</dbReference>
<evidence type="ECO:0000256" key="2">
    <source>
        <dbReference type="ARBA" id="ARBA00022723"/>
    </source>
</evidence>
<evidence type="ECO:0000256" key="6">
    <source>
        <dbReference type="ARBA" id="ARBA00023163"/>
    </source>
</evidence>
<dbReference type="GO" id="GO:0003713">
    <property type="term" value="F:transcription coactivator activity"/>
    <property type="evidence" value="ECO:0007669"/>
    <property type="project" value="TreeGrafter"/>
</dbReference>
<dbReference type="PROSITE" id="PS01357">
    <property type="entry name" value="ZF_ZZ_1"/>
    <property type="match status" value="1"/>
</dbReference>
<evidence type="ECO:0000256" key="7">
    <source>
        <dbReference type="ARBA" id="ARBA00023242"/>
    </source>
</evidence>
<dbReference type="SMART" id="SM00717">
    <property type="entry name" value="SANT"/>
    <property type="match status" value="1"/>
</dbReference>
<dbReference type="CDD" id="cd02335">
    <property type="entry name" value="ZZ_ADA2"/>
    <property type="match status" value="1"/>
</dbReference>
<dbReference type="GO" id="GO:0005634">
    <property type="term" value="C:nucleus"/>
    <property type="evidence" value="ECO:0007669"/>
    <property type="project" value="UniProtKB-SubCell"/>
</dbReference>
<evidence type="ECO:0000313" key="14">
    <source>
        <dbReference type="EMBL" id="CDW41259.1"/>
    </source>
</evidence>
<dbReference type="InterPro" id="IPR017930">
    <property type="entry name" value="Myb_dom"/>
</dbReference>
<dbReference type="SUPFAM" id="SSF57850">
    <property type="entry name" value="RING/U-box"/>
    <property type="match status" value="1"/>
</dbReference>
<dbReference type="GO" id="GO:0008270">
    <property type="term" value="F:zinc ion binding"/>
    <property type="evidence" value="ECO:0007669"/>
    <property type="project" value="UniProtKB-KW"/>
</dbReference>
<dbReference type="Pfam" id="PF22941">
    <property type="entry name" value="TADA2A-like_3rd"/>
    <property type="match status" value="1"/>
</dbReference>
<gene>
    <name evidence="14" type="primary">Dsim\GD20886</name>
</gene>
<dbReference type="PROSITE" id="PS51293">
    <property type="entry name" value="SANT"/>
    <property type="match status" value="1"/>
</dbReference>
<dbReference type="Pfam" id="PF00249">
    <property type="entry name" value="Myb_DNA-binding"/>
    <property type="match status" value="1"/>
</dbReference>
<dbReference type="Gene3D" id="3.30.60.90">
    <property type="match status" value="1"/>
</dbReference>
<comment type="subcellular location">
    <subcellularLocation>
        <location evidence="1">Nucleus</location>
    </subcellularLocation>
</comment>
<evidence type="ECO:0000259" key="11">
    <source>
        <dbReference type="PROSITE" id="PS50135"/>
    </source>
</evidence>
<keyword evidence="4" id="KW-0862">Zinc</keyword>
<dbReference type="InterPro" id="IPR041983">
    <property type="entry name" value="ADA2-like_ZZ"/>
</dbReference>
<reference evidence="14" key="1">
    <citation type="submission" date="2014-05" db="EMBL/GenBank/DDBJ databases">
        <authorList>
            <person name="Chronopoulou M."/>
        </authorList>
    </citation>
    <scope>NUCLEOTIDE SEQUENCE</scope>
    <source>
        <tissue evidence="14">Whole organism</tissue>
    </source>
</reference>
<dbReference type="OrthoDB" id="270417at2759"/>
<feature type="compositionally biased region" description="Basic residues" evidence="9">
    <location>
        <begin position="425"/>
        <end position="441"/>
    </location>
</feature>
<dbReference type="GO" id="GO:0006338">
    <property type="term" value="P:chromatin remodeling"/>
    <property type="evidence" value="ECO:0007669"/>
    <property type="project" value="TreeGrafter"/>
</dbReference>
<keyword evidence="6" id="KW-0804">Transcription</keyword>
<keyword evidence="2" id="KW-0479">Metal-binding</keyword>
<dbReference type="InterPro" id="IPR043145">
    <property type="entry name" value="Znf_ZZ_sf"/>
</dbReference>
<protein>
    <recommendedName>
        <fullName evidence="15">Transcriptional adapter</fullName>
    </recommendedName>
</protein>
<dbReference type="SMART" id="SM00291">
    <property type="entry name" value="ZnF_ZZ"/>
    <property type="match status" value="1"/>
</dbReference>
<dbReference type="GO" id="GO:0070461">
    <property type="term" value="C:SAGA-type complex"/>
    <property type="evidence" value="ECO:0007669"/>
    <property type="project" value="TreeGrafter"/>
</dbReference>
<dbReference type="InterPro" id="IPR000433">
    <property type="entry name" value="Znf_ZZ"/>
</dbReference>
<dbReference type="InterPro" id="IPR001005">
    <property type="entry name" value="SANT/Myb"/>
</dbReference>
<dbReference type="PROSITE" id="PS50090">
    <property type="entry name" value="MYB_LIKE"/>
    <property type="match status" value="1"/>
</dbReference>
<dbReference type="GO" id="GO:0006357">
    <property type="term" value="P:regulation of transcription by RNA polymerase II"/>
    <property type="evidence" value="ECO:0007669"/>
    <property type="project" value="TreeGrafter"/>
</dbReference>
<evidence type="ECO:0000256" key="1">
    <source>
        <dbReference type="ARBA" id="ARBA00004123"/>
    </source>
</evidence>
<feature type="domain" description="Myb-like" evidence="10">
    <location>
        <begin position="105"/>
        <end position="156"/>
    </location>
</feature>
<evidence type="ECO:0000259" key="10">
    <source>
        <dbReference type="PROSITE" id="PS50090"/>
    </source>
</evidence>
<evidence type="ECO:0000256" key="9">
    <source>
        <dbReference type="SAM" id="MobiDB-lite"/>
    </source>
</evidence>
<name>A0A0K2USK8_LEPSM</name>
<dbReference type="PANTHER" id="PTHR12374">
    <property type="entry name" value="TRANSCRIPTIONAL ADAPTOR 2 ADA2 -RELATED"/>
    <property type="match status" value="1"/>
</dbReference>
<evidence type="ECO:0000256" key="8">
    <source>
        <dbReference type="PROSITE-ProRule" id="PRU00228"/>
    </source>
</evidence>
<dbReference type="GO" id="GO:0003682">
    <property type="term" value="F:chromatin binding"/>
    <property type="evidence" value="ECO:0007669"/>
    <property type="project" value="TreeGrafter"/>
</dbReference>
<dbReference type="FunFam" id="3.30.60.90:FF:000008">
    <property type="entry name" value="Transcriptional adapter 2"/>
    <property type="match status" value="1"/>
</dbReference>
<organism evidence="14">
    <name type="scientific">Lepeophtheirus salmonis</name>
    <name type="common">Salmon louse</name>
    <name type="synonym">Caligus salmonis</name>
    <dbReference type="NCBI Taxonomy" id="72036"/>
    <lineage>
        <taxon>Eukaryota</taxon>
        <taxon>Metazoa</taxon>
        <taxon>Ecdysozoa</taxon>
        <taxon>Arthropoda</taxon>
        <taxon>Crustacea</taxon>
        <taxon>Multicrustacea</taxon>
        <taxon>Hexanauplia</taxon>
        <taxon>Copepoda</taxon>
        <taxon>Siphonostomatoida</taxon>
        <taxon>Caligidae</taxon>
        <taxon>Lepeophtheirus</taxon>
    </lineage>
</organism>
<keyword evidence="5" id="KW-0805">Transcription regulation</keyword>
<dbReference type="EMBL" id="HACA01023898">
    <property type="protein sequence ID" value="CDW41259.1"/>
    <property type="molecule type" value="Transcribed_RNA"/>
</dbReference>
<dbReference type="CDD" id="cd00167">
    <property type="entry name" value="SANT"/>
    <property type="match status" value="1"/>
</dbReference>
<sequence length="466" mass="53601">MSGKGKSSLEDPLEKIKEEVGSGVSELYSRYDCDYCQEDIPGLRVRCAECPDFDLCLNCFACGATNGKHKNSHPYLFMNNGGFPVYPHRTPHSEGKRSRLKDHRRQQIDGNAWNAREEVRLLDAVEQFGYGNWKDIANHIETKTPEQAELQYNNHYIHGLVGKHTWKEELRGRAIDHTKESSASLSSQQLPPLNISSEEAMLLGYMPHRDDYEDFDKETEALVSQIADKSVEDENLDVALKLAQCDIYERRLREQVRRKRVARDYQLVSKFYTQNPIVQIGSKINSLKINSQIRAVKRLADSGPQSELYDAFKSLSQFLTCNELTQLLNNICSEKELKVRMKELFKYRDHGLTKIEELIPFEKLRFKREFRLRRLANKNKPVVKSGPRLLPVSKDYSIKAILNPHAHTNGGEKRHSVLGTPNGGTKKKKPKKSKWSRRKEKTGRRLLIQQGCILTVTDRRDSTDSN</sequence>
<dbReference type="InterPro" id="IPR009057">
    <property type="entry name" value="Homeodomain-like_sf"/>
</dbReference>